<dbReference type="RefSeq" id="WP_100901282.1">
    <property type="nucleotide sequence ID" value="NZ_CAWNNC010000001.1"/>
</dbReference>
<dbReference type="SUPFAM" id="SSF160945">
    <property type="entry name" value="PH0156-like"/>
    <property type="match status" value="1"/>
</dbReference>
<dbReference type="OrthoDB" id="530493at2"/>
<dbReference type="Pfam" id="PF11536">
    <property type="entry name" value="DUF3226"/>
    <property type="match status" value="1"/>
</dbReference>
<organism evidence="1 2">
    <name type="scientific">Nostoc flagelliforme CCNUN1</name>
    <dbReference type="NCBI Taxonomy" id="2038116"/>
    <lineage>
        <taxon>Bacteria</taxon>
        <taxon>Bacillati</taxon>
        <taxon>Cyanobacteriota</taxon>
        <taxon>Cyanophyceae</taxon>
        <taxon>Nostocales</taxon>
        <taxon>Nostocaceae</taxon>
        <taxon>Nostoc</taxon>
    </lineage>
</organism>
<dbReference type="AlphaFoldDB" id="A0A2K8SYW6"/>
<evidence type="ECO:0000313" key="2">
    <source>
        <dbReference type="Proteomes" id="UP000232003"/>
    </source>
</evidence>
<keyword evidence="2" id="KW-1185">Reference proteome</keyword>
<accession>A0A2K8SYW6</accession>
<dbReference type="Proteomes" id="UP000232003">
    <property type="component" value="Chromosome"/>
</dbReference>
<proteinExistence type="predicted"/>
<evidence type="ECO:0000313" key="1">
    <source>
        <dbReference type="EMBL" id="AUB40637.1"/>
    </source>
</evidence>
<gene>
    <name evidence="1" type="ORF">COO91_06656</name>
</gene>
<protein>
    <recommendedName>
        <fullName evidence="3">DUF4435 domain-containing protein</fullName>
    </recommendedName>
</protein>
<dbReference type="EMBL" id="CP024785">
    <property type="protein sequence ID" value="AUB40637.1"/>
    <property type="molecule type" value="Genomic_DNA"/>
</dbReference>
<reference evidence="1 2" key="1">
    <citation type="submission" date="2017-11" db="EMBL/GenBank/DDBJ databases">
        <title>Complete genome of a free-living desiccation-tolerant cyanobacterium and its photosynthetic adaptation to extreme terrestrial habitat.</title>
        <authorList>
            <person name="Shang J."/>
        </authorList>
    </citation>
    <scope>NUCLEOTIDE SEQUENCE [LARGE SCALE GENOMIC DNA]</scope>
    <source>
        <strain evidence="1 2">CCNUN1</strain>
    </source>
</reference>
<sequence length="216" mass="24805">MAKSYEPKKLLVEGPEDLRVIPELIEKNGIRWGNNKREAIVSIQDCGGYDNIDANLISTELQASGLTNLGVIIDADEDLPARWMSIRNACLPSIPDIPKEISETGLIHVTKNGIKFGIWIMPDNQMRGMLETFLAYMIRDEGETIWQYAQEVAQEAKNKGASFKDSYLDKVKIYTWLAWQEEPGRQLHQAIKYEFLNPQHSKTQTFLIWFKNLYNL</sequence>
<evidence type="ECO:0008006" key="3">
    <source>
        <dbReference type="Google" id="ProtNLM"/>
    </source>
</evidence>
<dbReference type="KEGG" id="nfl:COO91_06656"/>
<name>A0A2K8SYW6_9NOSO</name>
<dbReference type="InterPro" id="IPR024508">
    <property type="entry name" value="DUF3226"/>
</dbReference>